<reference evidence="1" key="2">
    <citation type="submission" date="2020-06" db="EMBL/GenBank/DDBJ databases">
        <title>Helianthus annuus Genome sequencing and assembly Release 2.</title>
        <authorList>
            <person name="Gouzy J."/>
            <person name="Langlade N."/>
            <person name="Munos S."/>
        </authorList>
    </citation>
    <scope>NUCLEOTIDE SEQUENCE</scope>
    <source>
        <tissue evidence="1">Leaves</tissue>
    </source>
</reference>
<comment type="caution">
    <text evidence="1">The sequence shown here is derived from an EMBL/GenBank/DDBJ whole genome shotgun (WGS) entry which is preliminary data.</text>
</comment>
<reference evidence="1" key="1">
    <citation type="journal article" date="2017" name="Nature">
        <title>The sunflower genome provides insights into oil metabolism, flowering and Asterid evolution.</title>
        <authorList>
            <person name="Badouin H."/>
            <person name="Gouzy J."/>
            <person name="Grassa C.J."/>
            <person name="Murat F."/>
            <person name="Staton S.E."/>
            <person name="Cottret L."/>
            <person name="Lelandais-Briere C."/>
            <person name="Owens G.L."/>
            <person name="Carrere S."/>
            <person name="Mayjonade B."/>
            <person name="Legrand L."/>
            <person name="Gill N."/>
            <person name="Kane N.C."/>
            <person name="Bowers J.E."/>
            <person name="Hubner S."/>
            <person name="Bellec A."/>
            <person name="Berard A."/>
            <person name="Berges H."/>
            <person name="Blanchet N."/>
            <person name="Boniface M.C."/>
            <person name="Brunel D."/>
            <person name="Catrice O."/>
            <person name="Chaidir N."/>
            <person name="Claudel C."/>
            <person name="Donnadieu C."/>
            <person name="Faraut T."/>
            <person name="Fievet G."/>
            <person name="Helmstetter N."/>
            <person name="King M."/>
            <person name="Knapp S.J."/>
            <person name="Lai Z."/>
            <person name="Le Paslier M.C."/>
            <person name="Lippi Y."/>
            <person name="Lorenzon L."/>
            <person name="Mandel J.R."/>
            <person name="Marage G."/>
            <person name="Marchand G."/>
            <person name="Marquand E."/>
            <person name="Bret-Mestries E."/>
            <person name="Morien E."/>
            <person name="Nambeesan S."/>
            <person name="Nguyen T."/>
            <person name="Pegot-Espagnet P."/>
            <person name="Pouilly N."/>
            <person name="Raftis F."/>
            <person name="Sallet E."/>
            <person name="Schiex T."/>
            <person name="Thomas J."/>
            <person name="Vandecasteele C."/>
            <person name="Vares D."/>
            <person name="Vear F."/>
            <person name="Vautrin S."/>
            <person name="Crespi M."/>
            <person name="Mangin B."/>
            <person name="Burke J.M."/>
            <person name="Salse J."/>
            <person name="Munos S."/>
            <person name="Vincourt P."/>
            <person name="Rieseberg L.H."/>
            <person name="Langlade N.B."/>
        </authorList>
    </citation>
    <scope>NUCLEOTIDE SEQUENCE</scope>
    <source>
        <tissue evidence="1">Leaves</tissue>
    </source>
</reference>
<dbReference type="Gramene" id="mRNA:HanXRQr2_Chr03g0137571">
    <property type="protein sequence ID" value="CDS:HanXRQr2_Chr03g0137571.1"/>
    <property type="gene ID" value="HanXRQr2_Chr03g0137571"/>
</dbReference>
<protein>
    <submittedName>
        <fullName evidence="1">Uncharacterized protein</fullName>
    </submittedName>
</protein>
<keyword evidence="2" id="KW-1185">Reference proteome</keyword>
<accession>A0A9K3JKH2</accession>
<gene>
    <name evidence="1" type="ORF">HanXRQr2_Chr03g0137571</name>
</gene>
<organism evidence="1 2">
    <name type="scientific">Helianthus annuus</name>
    <name type="common">Common sunflower</name>
    <dbReference type="NCBI Taxonomy" id="4232"/>
    <lineage>
        <taxon>Eukaryota</taxon>
        <taxon>Viridiplantae</taxon>
        <taxon>Streptophyta</taxon>
        <taxon>Embryophyta</taxon>
        <taxon>Tracheophyta</taxon>
        <taxon>Spermatophyta</taxon>
        <taxon>Magnoliopsida</taxon>
        <taxon>eudicotyledons</taxon>
        <taxon>Gunneridae</taxon>
        <taxon>Pentapetalae</taxon>
        <taxon>asterids</taxon>
        <taxon>campanulids</taxon>
        <taxon>Asterales</taxon>
        <taxon>Asteraceae</taxon>
        <taxon>Asteroideae</taxon>
        <taxon>Heliantheae alliance</taxon>
        <taxon>Heliantheae</taxon>
        <taxon>Helianthus</taxon>
    </lineage>
</organism>
<dbReference type="AlphaFoldDB" id="A0A9K3JKH2"/>
<sequence>MKKISFVPYLPYSPTRYNINYLIPFPSYRMIFSPARLRVSKTSLTEKAKLRGTLHHNPIFTQILYANSHAENMWSVDSSSWPHKTHDRLST</sequence>
<proteinExistence type="predicted"/>
<dbReference type="EMBL" id="MNCJ02000318">
    <property type="protein sequence ID" value="KAF5816736.1"/>
    <property type="molecule type" value="Genomic_DNA"/>
</dbReference>
<name>A0A9K3JKH2_HELAN</name>
<evidence type="ECO:0000313" key="1">
    <source>
        <dbReference type="EMBL" id="KAF5816736.1"/>
    </source>
</evidence>
<evidence type="ECO:0000313" key="2">
    <source>
        <dbReference type="Proteomes" id="UP000215914"/>
    </source>
</evidence>
<dbReference type="Proteomes" id="UP000215914">
    <property type="component" value="Unassembled WGS sequence"/>
</dbReference>